<dbReference type="EMBL" id="CM000127">
    <property type="protein sequence ID" value="EEC73185.1"/>
    <property type="molecule type" value="Genomic_DNA"/>
</dbReference>
<gene>
    <name evidence="1" type="ORF">OsI_07236</name>
</gene>
<organism evidence="1 2">
    <name type="scientific">Oryza sativa subsp. indica</name>
    <name type="common">Rice</name>
    <dbReference type="NCBI Taxonomy" id="39946"/>
    <lineage>
        <taxon>Eukaryota</taxon>
        <taxon>Viridiplantae</taxon>
        <taxon>Streptophyta</taxon>
        <taxon>Embryophyta</taxon>
        <taxon>Tracheophyta</taxon>
        <taxon>Spermatophyta</taxon>
        <taxon>Magnoliopsida</taxon>
        <taxon>Liliopsida</taxon>
        <taxon>Poales</taxon>
        <taxon>Poaceae</taxon>
        <taxon>BOP clade</taxon>
        <taxon>Oryzoideae</taxon>
        <taxon>Oryzeae</taxon>
        <taxon>Oryzinae</taxon>
        <taxon>Oryza</taxon>
        <taxon>Oryza sativa</taxon>
    </lineage>
</organism>
<sequence>MAKMMAAIGCDDDNDGAWTIAMGFTSFWPRVHGSAVGHPRERRSAVGCPRALGYAGGRSEWWRL</sequence>
<accession>B8AHY1</accession>
<protein>
    <submittedName>
        <fullName evidence="1">Uncharacterized protein</fullName>
    </submittedName>
</protein>
<dbReference type="Gramene" id="BGIOSGA006462-TA">
    <property type="protein sequence ID" value="BGIOSGA006462-PA"/>
    <property type="gene ID" value="BGIOSGA006462"/>
</dbReference>
<name>B8AHY1_ORYSI</name>
<evidence type="ECO:0000313" key="2">
    <source>
        <dbReference type="Proteomes" id="UP000007015"/>
    </source>
</evidence>
<keyword evidence="2" id="KW-1185">Reference proteome</keyword>
<dbReference type="Proteomes" id="UP000007015">
    <property type="component" value="Chromosome 2"/>
</dbReference>
<dbReference type="HOGENOM" id="CLU_2871675_0_0_1"/>
<reference evidence="1 2" key="1">
    <citation type="journal article" date="2005" name="PLoS Biol.">
        <title>The genomes of Oryza sativa: a history of duplications.</title>
        <authorList>
            <person name="Yu J."/>
            <person name="Wang J."/>
            <person name="Lin W."/>
            <person name="Li S."/>
            <person name="Li H."/>
            <person name="Zhou J."/>
            <person name="Ni P."/>
            <person name="Dong W."/>
            <person name="Hu S."/>
            <person name="Zeng C."/>
            <person name="Zhang J."/>
            <person name="Zhang Y."/>
            <person name="Li R."/>
            <person name="Xu Z."/>
            <person name="Li S."/>
            <person name="Li X."/>
            <person name="Zheng H."/>
            <person name="Cong L."/>
            <person name="Lin L."/>
            <person name="Yin J."/>
            <person name="Geng J."/>
            <person name="Li G."/>
            <person name="Shi J."/>
            <person name="Liu J."/>
            <person name="Lv H."/>
            <person name="Li J."/>
            <person name="Wang J."/>
            <person name="Deng Y."/>
            <person name="Ran L."/>
            <person name="Shi X."/>
            <person name="Wang X."/>
            <person name="Wu Q."/>
            <person name="Li C."/>
            <person name="Ren X."/>
            <person name="Wang J."/>
            <person name="Wang X."/>
            <person name="Li D."/>
            <person name="Liu D."/>
            <person name="Zhang X."/>
            <person name="Ji Z."/>
            <person name="Zhao W."/>
            <person name="Sun Y."/>
            <person name="Zhang Z."/>
            <person name="Bao J."/>
            <person name="Han Y."/>
            <person name="Dong L."/>
            <person name="Ji J."/>
            <person name="Chen P."/>
            <person name="Wu S."/>
            <person name="Liu J."/>
            <person name="Xiao Y."/>
            <person name="Bu D."/>
            <person name="Tan J."/>
            <person name="Yang L."/>
            <person name="Ye C."/>
            <person name="Zhang J."/>
            <person name="Xu J."/>
            <person name="Zhou Y."/>
            <person name="Yu Y."/>
            <person name="Zhang B."/>
            <person name="Zhuang S."/>
            <person name="Wei H."/>
            <person name="Liu B."/>
            <person name="Lei M."/>
            <person name="Yu H."/>
            <person name="Li Y."/>
            <person name="Xu H."/>
            <person name="Wei S."/>
            <person name="He X."/>
            <person name="Fang L."/>
            <person name="Zhang Z."/>
            <person name="Zhang Y."/>
            <person name="Huang X."/>
            <person name="Su Z."/>
            <person name="Tong W."/>
            <person name="Li J."/>
            <person name="Tong Z."/>
            <person name="Li S."/>
            <person name="Ye J."/>
            <person name="Wang L."/>
            <person name="Fang L."/>
            <person name="Lei T."/>
            <person name="Chen C."/>
            <person name="Chen H."/>
            <person name="Xu Z."/>
            <person name="Li H."/>
            <person name="Huang H."/>
            <person name="Zhang F."/>
            <person name="Xu H."/>
            <person name="Li N."/>
            <person name="Zhao C."/>
            <person name="Li S."/>
            <person name="Dong L."/>
            <person name="Huang Y."/>
            <person name="Li L."/>
            <person name="Xi Y."/>
            <person name="Qi Q."/>
            <person name="Li W."/>
            <person name="Zhang B."/>
            <person name="Hu W."/>
            <person name="Zhang Y."/>
            <person name="Tian X."/>
            <person name="Jiao Y."/>
            <person name="Liang X."/>
            <person name="Jin J."/>
            <person name="Gao L."/>
            <person name="Zheng W."/>
            <person name="Hao B."/>
            <person name="Liu S."/>
            <person name="Wang W."/>
            <person name="Yuan L."/>
            <person name="Cao M."/>
            <person name="McDermott J."/>
            <person name="Samudrala R."/>
            <person name="Wang J."/>
            <person name="Wong G.K."/>
            <person name="Yang H."/>
        </authorList>
    </citation>
    <scope>NUCLEOTIDE SEQUENCE [LARGE SCALE GENOMIC DNA]</scope>
    <source>
        <strain evidence="2">cv. 93-11</strain>
    </source>
</reference>
<evidence type="ECO:0000313" key="1">
    <source>
        <dbReference type="EMBL" id="EEC73185.1"/>
    </source>
</evidence>
<proteinExistence type="predicted"/>
<dbReference type="AlphaFoldDB" id="B8AHY1"/>